<dbReference type="Pfam" id="PF16187">
    <property type="entry name" value="Peptidase_M16_M"/>
    <property type="match status" value="1"/>
</dbReference>
<dbReference type="PANTHER" id="PTHR43690">
    <property type="entry name" value="NARDILYSIN"/>
    <property type="match status" value="1"/>
</dbReference>
<dbReference type="OrthoDB" id="952271at2759"/>
<accession>A0A0T6BD51</accession>
<dbReference type="GO" id="GO:0005829">
    <property type="term" value="C:cytosol"/>
    <property type="evidence" value="ECO:0007669"/>
    <property type="project" value="TreeGrafter"/>
</dbReference>
<evidence type="ECO:0000256" key="6">
    <source>
        <dbReference type="ARBA" id="ARBA00023049"/>
    </source>
</evidence>
<evidence type="ECO:0000313" key="9">
    <source>
        <dbReference type="EMBL" id="KRT85274.1"/>
    </source>
</evidence>
<keyword evidence="3" id="KW-0479">Metal-binding</keyword>
<dbReference type="SUPFAM" id="SSF63411">
    <property type="entry name" value="LuxS/MPP-like metallohydrolase"/>
    <property type="match status" value="2"/>
</dbReference>
<dbReference type="GO" id="GO:0046872">
    <property type="term" value="F:metal ion binding"/>
    <property type="evidence" value="ECO:0007669"/>
    <property type="project" value="UniProtKB-KW"/>
</dbReference>
<dbReference type="Proteomes" id="UP000051574">
    <property type="component" value="Unassembled WGS sequence"/>
</dbReference>
<keyword evidence="5" id="KW-0862">Zinc</keyword>
<keyword evidence="2" id="KW-0645">Protease</keyword>
<gene>
    <name evidence="9" type="ORF">AMK59_1299</name>
</gene>
<dbReference type="InterPro" id="IPR032632">
    <property type="entry name" value="Peptidase_M16_M"/>
</dbReference>
<feature type="non-terminal residue" evidence="9">
    <location>
        <position position="367"/>
    </location>
</feature>
<dbReference type="EMBL" id="LJIG01001666">
    <property type="protein sequence ID" value="KRT85274.1"/>
    <property type="molecule type" value="Genomic_DNA"/>
</dbReference>
<dbReference type="GO" id="GO:0004222">
    <property type="term" value="F:metalloendopeptidase activity"/>
    <property type="evidence" value="ECO:0007669"/>
    <property type="project" value="TreeGrafter"/>
</dbReference>
<keyword evidence="6" id="KW-0482">Metalloprotease</keyword>
<dbReference type="InterPro" id="IPR011249">
    <property type="entry name" value="Metalloenz_LuxS/M16"/>
</dbReference>
<evidence type="ECO:0000256" key="3">
    <source>
        <dbReference type="ARBA" id="ARBA00022723"/>
    </source>
</evidence>
<keyword evidence="4" id="KW-0378">Hydrolase</keyword>
<dbReference type="InterPro" id="IPR050626">
    <property type="entry name" value="Peptidase_M16"/>
</dbReference>
<comment type="similarity">
    <text evidence="1">Belongs to the peptidase M16 family.</text>
</comment>
<protein>
    <submittedName>
        <fullName evidence="9">Peptidase</fullName>
    </submittedName>
</protein>
<dbReference type="PANTHER" id="PTHR43690:SF18">
    <property type="entry name" value="INSULIN-DEGRADING ENZYME-RELATED"/>
    <property type="match status" value="1"/>
</dbReference>
<evidence type="ECO:0000259" key="8">
    <source>
        <dbReference type="Pfam" id="PF22456"/>
    </source>
</evidence>
<dbReference type="GO" id="GO:0051603">
    <property type="term" value="P:proteolysis involved in protein catabolic process"/>
    <property type="evidence" value="ECO:0007669"/>
    <property type="project" value="TreeGrafter"/>
</dbReference>
<organism evidence="9 10">
    <name type="scientific">Oryctes borbonicus</name>
    <dbReference type="NCBI Taxonomy" id="1629725"/>
    <lineage>
        <taxon>Eukaryota</taxon>
        <taxon>Metazoa</taxon>
        <taxon>Ecdysozoa</taxon>
        <taxon>Arthropoda</taxon>
        <taxon>Hexapoda</taxon>
        <taxon>Insecta</taxon>
        <taxon>Pterygota</taxon>
        <taxon>Neoptera</taxon>
        <taxon>Endopterygota</taxon>
        <taxon>Coleoptera</taxon>
        <taxon>Polyphaga</taxon>
        <taxon>Scarabaeiformia</taxon>
        <taxon>Scarabaeidae</taxon>
        <taxon>Dynastinae</taxon>
        <taxon>Oryctes</taxon>
    </lineage>
</organism>
<dbReference type="GO" id="GO:0005739">
    <property type="term" value="C:mitochondrion"/>
    <property type="evidence" value="ECO:0007669"/>
    <property type="project" value="TreeGrafter"/>
</dbReference>
<feature type="domain" description="Peptidase M16 middle/third" evidence="7">
    <location>
        <begin position="3"/>
        <end position="122"/>
    </location>
</feature>
<keyword evidence="10" id="KW-1185">Reference proteome</keyword>
<dbReference type="AlphaFoldDB" id="A0A0T6BD51"/>
<name>A0A0T6BD51_9SCAR</name>
<evidence type="ECO:0000313" key="10">
    <source>
        <dbReference type="Proteomes" id="UP000051574"/>
    </source>
</evidence>
<reference evidence="9 10" key="1">
    <citation type="submission" date="2015-09" db="EMBL/GenBank/DDBJ databases">
        <title>Draft genome of the scarab beetle Oryctes borbonicus.</title>
        <authorList>
            <person name="Meyer J.M."/>
            <person name="Markov G.V."/>
            <person name="Baskaran P."/>
            <person name="Herrmann M."/>
            <person name="Sommer R.J."/>
            <person name="Roedelsperger C."/>
        </authorList>
    </citation>
    <scope>NUCLEOTIDE SEQUENCE [LARGE SCALE GENOMIC DNA]</scope>
    <source>
        <strain evidence="9">OB123</strain>
        <tissue evidence="9">Whole animal</tissue>
    </source>
</reference>
<evidence type="ECO:0000256" key="4">
    <source>
        <dbReference type="ARBA" id="ARBA00022801"/>
    </source>
</evidence>
<dbReference type="Pfam" id="PF22456">
    <property type="entry name" value="PqqF-like_C_4"/>
    <property type="match status" value="1"/>
</dbReference>
<sequence>MAYLDPMNCNLTHMFVQLFRDALNQYTYAAEIAGLKYELSNTKYGLILGVSGFNDKQNIFLDKIMDKLTNFKVDPKRFEIYKENYIRSLKNFAAEQPYHHAVYYLAVLLTEHSWTKQELLAATDQLTVDRLEAFIPQILSKMHIECLLHGNINKEKALDLVEIVENRLTESINMSPLLPRQLLLNRELKLENGCNYLYEVQNNVHRSSCIELYYQCGLQSTVNNMMLELFAQIVNEPCFNILRTKEQLGYIVFSGIRRSNGVQGLRVIVQSEKHPRYVDERIEMFLLDMLHYIADMPDEEFTKHKEALAVQRLEKPKQLSHQSSIYWSEITSQQYHFDRANVEVAFLRTITKNDIIEFYKNLLAENA</sequence>
<evidence type="ECO:0000259" key="7">
    <source>
        <dbReference type="Pfam" id="PF16187"/>
    </source>
</evidence>
<evidence type="ECO:0000256" key="1">
    <source>
        <dbReference type="ARBA" id="ARBA00007261"/>
    </source>
</evidence>
<evidence type="ECO:0000256" key="5">
    <source>
        <dbReference type="ARBA" id="ARBA00022833"/>
    </source>
</evidence>
<dbReference type="GO" id="GO:0043171">
    <property type="term" value="P:peptide catabolic process"/>
    <property type="evidence" value="ECO:0007669"/>
    <property type="project" value="TreeGrafter"/>
</dbReference>
<dbReference type="Gene3D" id="3.30.830.10">
    <property type="entry name" value="Metalloenzyme, LuxS/M16 peptidase-like"/>
    <property type="match status" value="2"/>
</dbReference>
<dbReference type="InterPro" id="IPR054734">
    <property type="entry name" value="PqqF-like_C_4"/>
</dbReference>
<comment type="caution">
    <text evidence="9">The sequence shown here is derived from an EMBL/GenBank/DDBJ whole genome shotgun (WGS) entry which is preliminary data.</text>
</comment>
<feature type="domain" description="Coenzyme PQQ synthesis protein F-like C-terminal lobe" evidence="8">
    <location>
        <begin position="229"/>
        <end position="327"/>
    </location>
</feature>
<proteinExistence type="inferred from homology"/>
<dbReference type="FunFam" id="3.30.830.10:FF:000003">
    <property type="entry name" value="Insulin-degrading enzyme"/>
    <property type="match status" value="1"/>
</dbReference>
<evidence type="ECO:0000256" key="2">
    <source>
        <dbReference type="ARBA" id="ARBA00022670"/>
    </source>
</evidence>